<evidence type="ECO:0000256" key="1">
    <source>
        <dbReference type="ARBA" id="ARBA00010466"/>
    </source>
</evidence>
<dbReference type="SUPFAM" id="SSF100950">
    <property type="entry name" value="NagB/RpiA/CoA transferase-like"/>
    <property type="match status" value="1"/>
</dbReference>
<dbReference type="PANTHER" id="PTHR34294:SF1">
    <property type="entry name" value="TRANSCRIPTIONAL REGULATOR LSRR"/>
    <property type="match status" value="1"/>
</dbReference>
<dbReference type="EMBL" id="JBEDNP010000001">
    <property type="protein sequence ID" value="MEQ3537582.1"/>
    <property type="molecule type" value="Genomic_DNA"/>
</dbReference>
<evidence type="ECO:0000259" key="5">
    <source>
        <dbReference type="Pfam" id="PF04198"/>
    </source>
</evidence>
<dbReference type="Gene3D" id="1.10.10.10">
    <property type="entry name" value="Winged helix-like DNA-binding domain superfamily/Winged helix DNA-binding domain"/>
    <property type="match status" value="1"/>
</dbReference>
<dbReference type="InterPro" id="IPR036388">
    <property type="entry name" value="WH-like_DNA-bd_sf"/>
</dbReference>
<accession>A0ABV1JNR0</accession>
<keyword evidence="4" id="KW-0804">Transcription</keyword>
<dbReference type="Proteomes" id="UP001464923">
    <property type="component" value="Unassembled WGS sequence"/>
</dbReference>
<evidence type="ECO:0000313" key="6">
    <source>
        <dbReference type="EMBL" id="MEQ3537582.1"/>
    </source>
</evidence>
<sequence length="327" mass="33580">MSGDDEAPAWGPARRVLAAEVAEQVLLHGRSRIAVGTELGLSRFQVARLLEAARERGLVRVAIDPGGDVDAARSAAVRTAHGLRRALVARDDDTDPDGGGVPALAAALLAETVGTGDVLGLAWSRTVNDVVGLLPRLARCTVVQLCGAYSLPWRRDGSATAVFRAAALCGGDAYPVYAPLLLPDADTARAVRAQPGVADALARCAALDTAVVGIGAWRAGHSTVHDVLTAPERRRLAEGGAVGEVVGLLVDRTGRVLDSGPAHQLVAVGEADLRAAGDVIALVRDPERADATAAVLRSGLVHTLVCDAATADALLARADGRHPPGDP</sequence>
<evidence type="ECO:0000256" key="2">
    <source>
        <dbReference type="ARBA" id="ARBA00023015"/>
    </source>
</evidence>
<dbReference type="InterPro" id="IPR051054">
    <property type="entry name" value="SorC_transcr_regulators"/>
</dbReference>
<feature type="domain" description="Sugar-binding" evidence="5">
    <location>
        <begin position="73"/>
        <end position="316"/>
    </location>
</feature>
<gene>
    <name evidence="6" type="ORF">WHI96_02020</name>
</gene>
<keyword evidence="2" id="KW-0805">Transcription regulation</keyword>
<evidence type="ECO:0000313" key="7">
    <source>
        <dbReference type="Proteomes" id="UP001464923"/>
    </source>
</evidence>
<keyword evidence="7" id="KW-1185">Reference proteome</keyword>
<name>A0ABV1JNR0_9PSEU</name>
<evidence type="ECO:0000256" key="3">
    <source>
        <dbReference type="ARBA" id="ARBA00023125"/>
    </source>
</evidence>
<dbReference type="RefSeq" id="WP_345648380.1">
    <property type="nucleotide sequence ID" value="NZ_BAABLY010000055.1"/>
</dbReference>
<dbReference type="PANTHER" id="PTHR34294">
    <property type="entry name" value="TRANSCRIPTIONAL REGULATOR-RELATED"/>
    <property type="match status" value="1"/>
</dbReference>
<dbReference type="InterPro" id="IPR037171">
    <property type="entry name" value="NagB/RpiA_transferase-like"/>
</dbReference>
<reference evidence="6 7" key="1">
    <citation type="submission" date="2024-03" db="EMBL/GenBank/DDBJ databases">
        <title>Draft genome sequence of Pseudonocardia tropica JCM 19149.</title>
        <authorList>
            <person name="Butdee W."/>
            <person name="Duangmal K."/>
        </authorList>
    </citation>
    <scope>NUCLEOTIDE SEQUENCE [LARGE SCALE GENOMIC DNA]</scope>
    <source>
        <strain evidence="6 7">JCM 19149</strain>
    </source>
</reference>
<evidence type="ECO:0000256" key="4">
    <source>
        <dbReference type="ARBA" id="ARBA00023163"/>
    </source>
</evidence>
<comment type="similarity">
    <text evidence="1">Belongs to the SorC transcriptional regulatory family.</text>
</comment>
<organism evidence="6 7">
    <name type="scientific">Pseudonocardia tropica</name>
    <dbReference type="NCBI Taxonomy" id="681289"/>
    <lineage>
        <taxon>Bacteria</taxon>
        <taxon>Bacillati</taxon>
        <taxon>Actinomycetota</taxon>
        <taxon>Actinomycetes</taxon>
        <taxon>Pseudonocardiales</taxon>
        <taxon>Pseudonocardiaceae</taxon>
        <taxon>Pseudonocardia</taxon>
    </lineage>
</organism>
<comment type="caution">
    <text evidence="6">The sequence shown here is derived from an EMBL/GenBank/DDBJ whole genome shotgun (WGS) entry which is preliminary data.</text>
</comment>
<proteinExistence type="inferred from homology"/>
<dbReference type="Pfam" id="PF04198">
    <property type="entry name" value="Sugar-bind"/>
    <property type="match status" value="1"/>
</dbReference>
<dbReference type="InterPro" id="IPR007324">
    <property type="entry name" value="Sugar-bd_dom_put"/>
</dbReference>
<dbReference type="Gene3D" id="3.40.50.1360">
    <property type="match status" value="1"/>
</dbReference>
<protein>
    <submittedName>
        <fullName evidence="6">Sugar-binding domain-containing protein</fullName>
    </submittedName>
</protein>
<keyword evidence="3" id="KW-0238">DNA-binding</keyword>